<evidence type="ECO:0000259" key="12">
    <source>
        <dbReference type="Pfam" id="PF03600"/>
    </source>
</evidence>
<feature type="transmembrane region" description="Helical" evidence="11">
    <location>
        <begin position="247"/>
        <end position="266"/>
    </location>
</feature>
<evidence type="ECO:0000313" key="14">
    <source>
        <dbReference type="Proteomes" id="UP000278983"/>
    </source>
</evidence>
<dbReference type="EMBL" id="RYYU01000001">
    <property type="protein sequence ID" value="RUL58404.1"/>
    <property type="molecule type" value="Genomic_DNA"/>
</dbReference>
<evidence type="ECO:0000256" key="6">
    <source>
        <dbReference type="ARBA" id="ARBA00023053"/>
    </source>
</evidence>
<dbReference type="InterPro" id="IPR045016">
    <property type="entry name" value="NhaD-like"/>
</dbReference>
<keyword evidence="4 11" id="KW-0812">Transmembrane</keyword>
<feature type="transmembrane region" description="Helical" evidence="11">
    <location>
        <begin position="405"/>
        <end position="425"/>
    </location>
</feature>
<dbReference type="RefSeq" id="WP_126677508.1">
    <property type="nucleotide sequence ID" value="NZ_RYYU01000001.1"/>
</dbReference>
<keyword evidence="6" id="KW-0915">Sodium</keyword>
<evidence type="ECO:0000256" key="2">
    <source>
        <dbReference type="ARBA" id="ARBA00022448"/>
    </source>
</evidence>
<evidence type="ECO:0000256" key="3">
    <source>
        <dbReference type="ARBA" id="ARBA00022449"/>
    </source>
</evidence>
<evidence type="ECO:0000256" key="8">
    <source>
        <dbReference type="ARBA" id="ARBA00023136"/>
    </source>
</evidence>
<evidence type="ECO:0000313" key="13">
    <source>
        <dbReference type="EMBL" id="RUL58404.1"/>
    </source>
</evidence>
<comment type="subcellular location">
    <subcellularLocation>
        <location evidence="1">Membrane</location>
        <topology evidence="1">Multi-pass membrane protein</topology>
    </subcellularLocation>
</comment>
<dbReference type="InterPro" id="IPR004680">
    <property type="entry name" value="Cit_transptr-like_dom"/>
</dbReference>
<feature type="transmembrane region" description="Helical" evidence="11">
    <location>
        <begin position="272"/>
        <end position="289"/>
    </location>
</feature>
<dbReference type="GO" id="GO:0015297">
    <property type="term" value="F:antiporter activity"/>
    <property type="evidence" value="ECO:0007669"/>
    <property type="project" value="UniProtKB-KW"/>
</dbReference>
<evidence type="ECO:0000256" key="9">
    <source>
        <dbReference type="ARBA" id="ARBA00023201"/>
    </source>
</evidence>
<protein>
    <submittedName>
        <fullName evidence="13">Sodium:proton antiporter</fullName>
    </submittedName>
</protein>
<comment type="caution">
    <text evidence="13">The sequence shown here is derived from an EMBL/GenBank/DDBJ whole genome shotgun (WGS) entry which is preliminary data.</text>
</comment>
<evidence type="ECO:0000256" key="10">
    <source>
        <dbReference type="ARBA" id="ARBA00025753"/>
    </source>
</evidence>
<feature type="transmembrane region" description="Helical" evidence="11">
    <location>
        <begin position="125"/>
        <end position="152"/>
    </location>
</feature>
<keyword evidence="5 11" id="KW-1133">Transmembrane helix</keyword>
<feature type="transmembrane region" description="Helical" evidence="11">
    <location>
        <begin position="29"/>
        <end position="50"/>
    </location>
</feature>
<dbReference type="Proteomes" id="UP000278983">
    <property type="component" value="Unassembled WGS sequence"/>
</dbReference>
<keyword evidence="8 11" id="KW-0472">Membrane</keyword>
<keyword evidence="14" id="KW-1185">Reference proteome</keyword>
<dbReference type="PANTHER" id="PTHR43269">
    <property type="entry name" value="SODIUM/PROTON ANTIPORTER 1-RELATED"/>
    <property type="match status" value="1"/>
</dbReference>
<reference evidence="13 14" key="1">
    <citation type="submission" date="2018-12" db="EMBL/GenBank/DDBJ databases">
        <title>Genome sequencing of Prevotella sp. KCOM 3155 (= JS262).</title>
        <authorList>
            <person name="Kook J.-K."/>
            <person name="Park S.-N."/>
            <person name="Lim Y.K."/>
        </authorList>
    </citation>
    <scope>NUCLEOTIDE SEQUENCE [LARGE SCALE GENOMIC DNA]</scope>
    <source>
        <strain evidence="13 14">KCOM 3155</strain>
    </source>
</reference>
<dbReference type="GO" id="GO:0016020">
    <property type="term" value="C:membrane"/>
    <property type="evidence" value="ECO:0007669"/>
    <property type="project" value="UniProtKB-SubCell"/>
</dbReference>
<evidence type="ECO:0000256" key="4">
    <source>
        <dbReference type="ARBA" id="ARBA00022692"/>
    </source>
</evidence>
<dbReference type="AlphaFoldDB" id="A0A3S0WJ47"/>
<dbReference type="OrthoDB" id="9772058at2"/>
<sequence>MTLIIAAILILSYLLIATANLTKVNKTAIAIFAAAVGWVLYICFGTDFVMSRHPSEYTDFLGGAVPTSSAVKHYIAQNIFLKYVGRGAEIVLFLLSTMTIVEILNNNGCFDFLTEMMRTRSSKKLLWMMTGITFLVSANLDNITTTTMMLVVMHGLIPNRRHRMIYGCAIVLAANCGGALTVIGDPTGLLLWNNGAVTASRFSASLAIPCVVSCALPVLVLSRILPERVDVEWSLPYRGDDTNLSRWQRIMMLFVGIGGLWFIPTFHNITKLSPFLGALCVLSLLWVVNEIVNRKLMDVDKMIQRRMPRVLQYGVIQMMLFVMGMMLAVGVVYETGAVDWLARNIDYHVHNIWILGALSAAMSSIVDSFATSLSFISLYPIVDVESTMKWADAGYMMSFAQNGNYWKIIAYSTAIGGNFMLTGSLSGLALMKMERIHVGWYLKNVGWVSVIAWFIGIAFISMMSL</sequence>
<organism evidence="13 14">
    <name type="scientific">Prevotella koreensis</name>
    <dbReference type="NCBI Taxonomy" id="2490854"/>
    <lineage>
        <taxon>Bacteria</taxon>
        <taxon>Pseudomonadati</taxon>
        <taxon>Bacteroidota</taxon>
        <taxon>Bacteroidia</taxon>
        <taxon>Bacteroidales</taxon>
        <taxon>Prevotellaceae</taxon>
        <taxon>Prevotella</taxon>
    </lineage>
</organism>
<feature type="domain" description="Citrate transporter-like" evidence="12">
    <location>
        <begin position="20"/>
        <end position="377"/>
    </location>
</feature>
<evidence type="ECO:0000256" key="5">
    <source>
        <dbReference type="ARBA" id="ARBA00022989"/>
    </source>
</evidence>
<dbReference type="PANTHER" id="PTHR43269:SF2">
    <property type="entry name" value="SODIUM_PROTON ANTIPORTER 1-RELATED"/>
    <property type="match status" value="1"/>
</dbReference>
<dbReference type="GO" id="GO:0006814">
    <property type="term" value="P:sodium ion transport"/>
    <property type="evidence" value="ECO:0007669"/>
    <property type="project" value="UniProtKB-KW"/>
</dbReference>
<dbReference type="Pfam" id="PF03600">
    <property type="entry name" value="CitMHS"/>
    <property type="match status" value="1"/>
</dbReference>
<keyword evidence="3" id="KW-0050">Antiport</keyword>
<comment type="similarity">
    <text evidence="10">Belongs to the NhaD Na(+)/H(+) (TC 2.A.62) antiporter family.</text>
</comment>
<gene>
    <name evidence="13" type="ORF">EHV08_00550</name>
</gene>
<keyword evidence="7" id="KW-0406">Ion transport</keyword>
<feature type="transmembrane region" description="Helical" evidence="11">
    <location>
        <begin position="310"/>
        <end position="333"/>
    </location>
</feature>
<evidence type="ECO:0000256" key="11">
    <source>
        <dbReference type="SAM" id="Phobius"/>
    </source>
</evidence>
<feature type="transmembrane region" description="Helical" evidence="11">
    <location>
        <begin position="204"/>
        <end position="226"/>
    </location>
</feature>
<keyword evidence="2" id="KW-0813">Transport</keyword>
<name>A0A3S0WJ47_9BACT</name>
<keyword evidence="9" id="KW-0739">Sodium transport</keyword>
<evidence type="ECO:0000256" key="7">
    <source>
        <dbReference type="ARBA" id="ARBA00023065"/>
    </source>
</evidence>
<feature type="transmembrane region" description="Helical" evidence="11">
    <location>
        <begin position="164"/>
        <end position="184"/>
    </location>
</feature>
<evidence type="ECO:0000256" key="1">
    <source>
        <dbReference type="ARBA" id="ARBA00004141"/>
    </source>
</evidence>
<accession>A0A3S0WJ47</accession>
<feature type="transmembrane region" description="Helical" evidence="11">
    <location>
        <begin position="445"/>
        <end position="463"/>
    </location>
</feature>
<proteinExistence type="inferred from homology"/>